<evidence type="ECO:0000259" key="5">
    <source>
        <dbReference type="Pfam" id="PF08240"/>
    </source>
</evidence>
<dbReference type="PANTHER" id="PTHR43189:SF2">
    <property type="entry name" value="GLUCOSE 1-DEHYDROGENASE"/>
    <property type="match status" value="1"/>
</dbReference>
<dbReference type="Gene3D" id="3.40.50.720">
    <property type="entry name" value="NAD(P)-binding Rossmann-like Domain"/>
    <property type="match status" value="1"/>
</dbReference>
<dbReference type="RefSeq" id="WP_121246601.1">
    <property type="nucleotide sequence ID" value="NZ_RBIL01000001.1"/>
</dbReference>
<evidence type="ECO:0000259" key="6">
    <source>
        <dbReference type="Pfam" id="PF16912"/>
    </source>
</evidence>
<keyword evidence="3" id="KW-0862">Zinc</keyword>
<dbReference type="EMBL" id="RBIL01000001">
    <property type="protein sequence ID" value="RKQ90223.1"/>
    <property type="molecule type" value="Genomic_DNA"/>
</dbReference>
<feature type="domain" description="Glucose dehydrogenase C-terminal" evidence="6">
    <location>
        <begin position="145"/>
        <end position="346"/>
    </location>
</feature>
<dbReference type="Gene3D" id="3.90.180.10">
    <property type="entry name" value="Medium-chain alcohol dehydrogenases, catalytic domain"/>
    <property type="match status" value="1"/>
</dbReference>
<dbReference type="InterPro" id="IPR036291">
    <property type="entry name" value="NAD(P)-bd_dom_sf"/>
</dbReference>
<dbReference type="SUPFAM" id="SSF50129">
    <property type="entry name" value="GroES-like"/>
    <property type="match status" value="1"/>
</dbReference>
<evidence type="ECO:0000256" key="3">
    <source>
        <dbReference type="ARBA" id="ARBA00022833"/>
    </source>
</evidence>
<dbReference type="InterPro" id="IPR013154">
    <property type="entry name" value="ADH-like_N"/>
</dbReference>
<sequence length="346" mass="36609">MRALTVEPGTSGTARVEDVPEPPAEAGAVLVAALALGICGTDREIAAGEYGWAPEGRDRLILGHESLGRVLDAPDDAPVAPGDLVAGVVRRPDPQPCECCAAGRFDLCRNGEYTERGIKAIDGYGSERWRVEPEYAVRLDPSLERVGVLIEPTSVVAKAWDELDAIYGRLCARPRTAVITGAGPIGLLAALLAVQRGLETHVLDVVSDGLKPELVDRLGATYHAEPLPKTGLRPDVVVECTGVGQVVFDAMACTAAPGVVCLTGVSPKGRSLEVDAGALNRALVLENDTVFGSVNAAHRHYRLAAEALQQADHTWLERLLTRRVPLEDAPSVLGASGDDIKVVIEF</sequence>
<evidence type="ECO:0000256" key="1">
    <source>
        <dbReference type="ARBA" id="ARBA00001947"/>
    </source>
</evidence>
<dbReference type="GO" id="GO:0016491">
    <property type="term" value="F:oxidoreductase activity"/>
    <property type="evidence" value="ECO:0007669"/>
    <property type="project" value="UniProtKB-KW"/>
</dbReference>
<dbReference type="InterPro" id="IPR011032">
    <property type="entry name" value="GroES-like_sf"/>
</dbReference>
<dbReference type="OrthoDB" id="9797931at2"/>
<dbReference type="CDD" id="cd08230">
    <property type="entry name" value="glucose_DH"/>
    <property type="match status" value="1"/>
</dbReference>
<dbReference type="AlphaFoldDB" id="A0A660L8I7"/>
<protein>
    <submittedName>
        <fullName evidence="7">Threonine dehydrogenase-like Zn-dependent dehydrogenase</fullName>
    </submittedName>
</protein>
<accession>A0A660L8I7</accession>
<proteinExistence type="predicted"/>
<comment type="caution">
    <text evidence="7">The sequence shown here is derived from an EMBL/GenBank/DDBJ whole genome shotgun (WGS) entry which is preliminary data.</text>
</comment>
<comment type="cofactor">
    <cofactor evidence="1">
        <name>Zn(2+)</name>
        <dbReference type="ChEBI" id="CHEBI:29105"/>
    </cofactor>
</comment>
<keyword evidence="2" id="KW-0479">Metal-binding</keyword>
<gene>
    <name evidence="7" type="ORF">C8N24_0022</name>
</gene>
<dbReference type="Pfam" id="PF08240">
    <property type="entry name" value="ADH_N"/>
    <property type="match status" value="1"/>
</dbReference>
<feature type="domain" description="Alcohol dehydrogenase-like N-terminal" evidence="5">
    <location>
        <begin position="26"/>
        <end position="138"/>
    </location>
</feature>
<dbReference type="Proteomes" id="UP000278962">
    <property type="component" value="Unassembled WGS sequence"/>
</dbReference>
<keyword evidence="4" id="KW-0560">Oxidoreductase</keyword>
<evidence type="ECO:0000256" key="4">
    <source>
        <dbReference type="ARBA" id="ARBA00023002"/>
    </source>
</evidence>
<dbReference type="Pfam" id="PF16912">
    <property type="entry name" value="Glu_dehyd_C"/>
    <property type="match status" value="1"/>
</dbReference>
<evidence type="ECO:0000313" key="7">
    <source>
        <dbReference type="EMBL" id="RKQ90223.1"/>
    </source>
</evidence>
<dbReference type="SUPFAM" id="SSF51735">
    <property type="entry name" value="NAD(P)-binding Rossmann-fold domains"/>
    <property type="match status" value="1"/>
</dbReference>
<reference evidence="7 8" key="1">
    <citation type="submission" date="2018-10" db="EMBL/GenBank/DDBJ databases">
        <title>Genomic Encyclopedia of Archaeal and Bacterial Type Strains, Phase II (KMG-II): from individual species to whole genera.</title>
        <authorList>
            <person name="Goeker M."/>
        </authorList>
    </citation>
    <scope>NUCLEOTIDE SEQUENCE [LARGE SCALE GENOMIC DNA]</scope>
    <source>
        <strain evidence="7 8">DSM 14954</strain>
    </source>
</reference>
<dbReference type="GO" id="GO:0046872">
    <property type="term" value="F:metal ion binding"/>
    <property type="evidence" value="ECO:0007669"/>
    <property type="project" value="UniProtKB-KW"/>
</dbReference>
<name>A0A660L8I7_9ACTN</name>
<organism evidence="7 8">
    <name type="scientific">Solirubrobacter pauli</name>
    <dbReference type="NCBI Taxonomy" id="166793"/>
    <lineage>
        <taxon>Bacteria</taxon>
        <taxon>Bacillati</taxon>
        <taxon>Actinomycetota</taxon>
        <taxon>Thermoleophilia</taxon>
        <taxon>Solirubrobacterales</taxon>
        <taxon>Solirubrobacteraceae</taxon>
        <taxon>Solirubrobacter</taxon>
    </lineage>
</organism>
<keyword evidence="8" id="KW-1185">Reference proteome</keyword>
<evidence type="ECO:0000313" key="8">
    <source>
        <dbReference type="Proteomes" id="UP000278962"/>
    </source>
</evidence>
<dbReference type="InterPro" id="IPR031640">
    <property type="entry name" value="Glu_dehyd_C"/>
</dbReference>
<dbReference type="PANTHER" id="PTHR43189">
    <property type="entry name" value="ZINC-TYPE ALCOHOL DEHYDROGENASE-LIKE PROTEIN C1198.01-RELATED"/>
    <property type="match status" value="1"/>
</dbReference>
<evidence type="ECO:0000256" key="2">
    <source>
        <dbReference type="ARBA" id="ARBA00022723"/>
    </source>
</evidence>